<reference key="1">
    <citation type="journal article" date="2011" name="Mol. Biol. Evol.">
        <title>Unity in variety -- the pan-genome of the Chlamydiae.</title>
        <authorList>
            <person name="Collingro A."/>
            <person name="Tischler P."/>
            <person name="Weinmaier T."/>
            <person name="Penz T."/>
            <person name="Heinz E."/>
            <person name="Brunham R.C."/>
            <person name="Read T.D."/>
            <person name="Bavoil P.M."/>
            <person name="Sachse K."/>
            <person name="Kahane S."/>
            <person name="Friedman M.G."/>
            <person name="Rattei T."/>
            <person name="Myers G.S.A."/>
            <person name="Horn M."/>
        </authorList>
    </citation>
    <scope>NUCLEOTIDE SEQUENCE</scope>
    <source>
        <strain>UV7</strain>
    </source>
</reference>
<sequence>MLKKRLVTIIFFILSISTFSFGVEFAPNCSIDIQPNWVKEIPLENGEILEKGQNFELVLKDQQIHLDEETRFTHFAKRLLNQNGVQQHSQIEIEFDPSFESLVLHKIHVHRNQVTSDRISSCHMEVIQQEQELDFQLYNGRKKWVIFLEDVQPGDIIEYAYSKKGKNPIFKGIADGTIWLEHEEPILYSYFRMIDGSQRSLFFKTQNTSLTPTLLTFPEHQEWTWELKNIVPTQFDPLCPHWFLAEPVIQISESKNWAEVAQWGTKIFEVLEAPSQEIKELVDNWNNQPISSEEKILKAIRFVQDEVRYLGFERGIHTHMPTQPNIVFKRRFGDCKDKTLLLKTFLELMNVESYPVLINSGIRDHLSDWHPSPLMFDHVILQVCLNEKKYYVDSTHLFEGGNLEKLQCNLFQKGLILNEKTTDLTDFPKLSPAPLIVTSTTFELANSKDTVICKIKKDFKDFEANYMRNLCTQNKPKEFEKFLCDLYAKKYGQLEVMEPLKIQDDRENNQVSLEMAFEISNLWNLDDEETVKSFKFSPVYISDSCELNFSLMRKSPLYLDYPCYTVEDFYFINPEQEWTQESSQNKYESDEIAFFTEVAPNKHQLHVHFEMSTKKDHVPFESLKNHRSILKKIEDQLFLSLSLPTEVALKNAEISDGTYTLFKCLFVFISLANLGWYFTREYRKRKIGALVNQG</sequence>
<protein>
    <recommendedName>
        <fullName evidence="2">DUF3857 domain-containing protein</fullName>
    </recommendedName>
</protein>
<dbReference type="EMBL" id="FR872580">
    <property type="protein sequence ID" value="CCB86526.1"/>
    <property type="molecule type" value="Genomic_DNA"/>
</dbReference>
<proteinExistence type="predicted"/>
<dbReference type="Gene3D" id="3.10.620.30">
    <property type="match status" value="1"/>
</dbReference>
<keyword evidence="1" id="KW-0812">Transmembrane</keyword>
<reference evidence="3 4" key="2">
    <citation type="journal article" date="2011" name="Mol. Biol. Evol.">
        <title>Unity in variety--the pan-genome of the Chlamydiae.</title>
        <authorList>
            <person name="Collingro A."/>
            <person name="Tischler P."/>
            <person name="Weinmaier T."/>
            <person name="Penz T."/>
            <person name="Heinz E."/>
            <person name="Brunham R.C."/>
            <person name="Read T.D."/>
            <person name="Bavoil P.M."/>
            <person name="Sachse K."/>
            <person name="Kahane S."/>
            <person name="Friedman M.G."/>
            <person name="Rattei T."/>
            <person name="Myers G.S."/>
            <person name="Horn M."/>
        </authorList>
    </citation>
    <scope>NUCLEOTIDE SEQUENCE [LARGE SCALE GENOMIC DNA]</scope>
    <source>
        <strain evidence="4">UV7</strain>
    </source>
</reference>
<organism evidence="3 4">
    <name type="scientific">Parachlamydia acanthamoebae (strain UV7)</name>
    <dbReference type="NCBI Taxonomy" id="765952"/>
    <lineage>
        <taxon>Bacteria</taxon>
        <taxon>Pseudomonadati</taxon>
        <taxon>Chlamydiota</taxon>
        <taxon>Chlamydiia</taxon>
        <taxon>Parachlamydiales</taxon>
        <taxon>Parachlamydiaceae</taxon>
        <taxon>Parachlamydia</taxon>
    </lineage>
</organism>
<dbReference type="HOGENOM" id="CLU_016232_0_0_0"/>
<gene>
    <name evidence="3" type="ordered locus">PUV_15760</name>
</gene>
<name>F8L013_PARAV</name>
<evidence type="ECO:0000313" key="4">
    <source>
        <dbReference type="Proteomes" id="UP000000495"/>
    </source>
</evidence>
<keyword evidence="1" id="KW-0472">Membrane</keyword>
<keyword evidence="4" id="KW-1185">Reference proteome</keyword>
<dbReference type="InterPro" id="IPR024618">
    <property type="entry name" value="DUF3857"/>
</dbReference>
<dbReference type="Proteomes" id="UP000000495">
    <property type="component" value="Chromosome"/>
</dbReference>
<dbReference type="eggNOG" id="COG1305">
    <property type="taxonomic scope" value="Bacteria"/>
</dbReference>
<evidence type="ECO:0000313" key="3">
    <source>
        <dbReference type="EMBL" id="CCB86526.1"/>
    </source>
</evidence>
<feature type="transmembrane region" description="Helical" evidence="1">
    <location>
        <begin position="659"/>
        <end position="678"/>
    </location>
</feature>
<dbReference type="OrthoDB" id="98874at2"/>
<dbReference type="RefSeq" id="WP_013925047.1">
    <property type="nucleotide sequence ID" value="NC_015702.1"/>
</dbReference>
<feature type="domain" description="DUF3857" evidence="2">
    <location>
        <begin position="69"/>
        <end position="232"/>
    </location>
</feature>
<dbReference type="SUPFAM" id="SSF54001">
    <property type="entry name" value="Cysteine proteinases"/>
    <property type="match status" value="1"/>
</dbReference>
<evidence type="ECO:0000256" key="1">
    <source>
        <dbReference type="SAM" id="Phobius"/>
    </source>
</evidence>
<dbReference type="STRING" id="765952.PUV_15760"/>
<keyword evidence="1" id="KW-1133">Transmembrane helix</keyword>
<evidence type="ECO:0000259" key="2">
    <source>
        <dbReference type="Pfam" id="PF12969"/>
    </source>
</evidence>
<dbReference type="AlphaFoldDB" id="F8L013"/>
<dbReference type="InterPro" id="IPR038765">
    <property type="entry name" value="Papain-like_cys_pep_sf"/>
</dbReference>
<dbReference type="Gene3D" id="2.60.40.3140">
    <property type="match status" value="1"/>
</dbReference>
<accession>F8L013</accession>
<dbReference type="Pfam" id="PF12969">
    <property type="entry name" value="DUF3857"/>
    <property type="match status" value="1"/>
</dbReference>
<dbReference type="KEGG" id="puv:PUV_15760"/>